<feature type="region of interest" description="Disordered" evidence="6">
    <location>
        <begin position="447"/>
        <end position="520"/>
    </location>
</feature>
<dbReference type="GO" id="GO:0030515">
    <property type="term" value="F:snoRNA binding"/>
    <property type="evidence" value="ECO:0007669"/>
    <property type="project" value="InterPro"/>
</dbReference>
<feature type="compositionally biased region" description="Basic and acidic residues" evidence="6">
    <location>
        <begin position="503"/>
        <end position="520"/>
    </location>
</feature>
<evidence type="ECO:0000256" key="3">
    <source>
        <dbReference type="ARBA" id="ARBA00022517"/>
    </source>
</evidence>
<evidence type="ECO:0000256" key="5">
    <source>
        <dbReference type="ARBA" id="ARBA00040742"/>
    </source>
</evidence>
<dbReference type="GO" id="GO:0031428">
    <property type="term" value="C:box C/D methylation guide snoRNP complex"/>
    <property type="evidence" value="ECO:0007669"/>
    <property type="project" value="InterPro"/>
</dbReference>
<sequence>MTSLDTFTLYECAAGYALFEVTSFESIGEEIKTAQEAVTEYDRFCRSVKLKAWHPFENAESTSFEIGAISEHSCSDLLADFLEANLPKAGKNAKWQLGVVESNLATAIGDHRKFEKQKIKLISSDTVREIVRGVRVHLTKLIPRMSKEKEIQTHTAAGHAYSRTKIKFNPARSDNMVIQTIALLDQLDKDLNTFSMRVREWYSWHFPELKKIVADSYMYARAAALIQDRASLFSEGSEDKLVKLREITGDEDQVKAIVAAAKTSMGMECSPLDMFNVTNFTQRLVALGAYRKQLATYLSDKMSIVAPNLSTLIGDTVAARLISKAGSLQSLAKAPASTVQILGAEKALFRALKTKGNTPKYGLIYASSFISRAETKHKGRISRYLANKCSIASRVDCFSDEPVNAYGKVLAEQVEERLAFYESGKAPRKNIDVMERVAASLRGGDDDAMDVEVSEEKKLKKKKKEKKAKKEKAAAEAAEAETTPKKEKKEKKEKSEKKKKKKRDSEGGEATKSKKAKTGE</sequence>
<dbReference type="InterPro" id="IPR002687">
    <property type="entry name" value="Nop_dom"/>
</dbReference>
<dbReference type="Gene3D" id="1.10.246.90">
    <property type="entry name" value="Nop domain"/>
    <property type="match status" value="1"/>
</dbReference>
<feature type="domain" description="Nop" evidence="7">
    <location>
        <begin position="305"/>
        <end position="423"/>
    </location>
</feature>
<evidence type="ECO:0000256" key="4">
    <source>
        <dbReference type="ARBA" id="ARBA00023242"/>
    </source>
</evidence>
<dbReference type="FunFam" id="1.10.246.90:FF:000001">
    <property type="entry name" value="Nucleolar protein 56"/>
    <property type="match status" value="1"/>
</dbReference>
<organism evidence="8 9">
    <name type="scientific">Triparma columacea</name>
    <dbReference type="NCBI Taxonomy" id="722753"/>
    <lineage>
        <taxon>Eukaryota</taxon>
        <taxon>Sar</taxon>
        <taxon>Stramenopiles</taxon>
        <taxon>Ochrophyta</taxon>
        <taxon>Bolidophyceae</taxon>
        <taxon>Parmales</taxon>
        <taxon>Triparmaceae</taxon>
        <taxon>Triparma</taxon>
    </lineage>
</organism>
<feature type="compositionally biased region" description="Basic and acidic residues" evidence="6">
    <location>
        <begin position="482"/>
        <end position="496"/>
    </location>
</feature>
<dbReference type="PANTHER" id="PTHR10894:SF0">
    <property type="entry name" value="NUCLEOLAR PROTEIN 56"/>
    <property type="match status" value="1"/>
</dbReference>
<dbReference type="SUPFAM" id="SSF89124">
    <property type="entry name" value="Nop domain"/>
    <property type="match status" value="1"/>
</dbReference>
<reference evidence="9" key="1">
    <citation type="journal article" date="2023" name="Commun. Biol.">
        <title>Genome analysis of Parmales, the sister group of diatoms, reveals the evolutionary specialization of diatoms from phago-mixotrophs to photoautotrophs.</title>
        <authorList>
            <person name="Ban H."/>
            <person name="Sato S."/>
            <person name="Yoshikawa S."/>
            <person name="Yamada K."/>
            <person name="Nakamura Y."/>
            <person name="Ichinomiya M."/>
            <person name="Sato N."/>
            <person name="Blanc-Mathieu R."/>
            <person name="Endo H."/>
            <person name="Kuwata A."/>
            <person name="Ogata H."/>
        </authorList>
    </citation>
    <scope>NUCLEOTIDE SEQUENCE [LARGE SCALE GENOMIC DNA]</scope>
</reference>
<evidence type="ECO:0000313" key="9">
    <source>
        <dbReference type="Proteomes" id="UP001165065"/>
    </source>
</evidence>
<comment type="similarity">
    <text evidence="2">Belongs to the NOP5/NOP56 family.</text>
</comment>
<dbReference type="Pfam" id="PF08156">
    <property type="entry name" value="NOP5NT"/>
    <property type="match status" value="1"/>
</dbReference>
<dbReference type="PROSITE" id="PS51358">
    <property type="entry name" value="NOP"/>
    <property type="match status" value="1"/>
</dbReference>
<dbReference type="Pfam" id="PF01798">
    <property type="entry name" value="Nop"/>
    <property type="match status" value="1"/>
</dbReference>
<dbReference type="GO" id="GO:0032040">
    <property type="term" value="C:small-subunit processome"/>
    <property type="evidence" value="ECO:0007669"/>
    <property type="project" value="InterPro"/>
</dbReference>
<evidence type="ECO:0000256" key="2">
    <source>
        <dbReference type="ARBA" id="ARBA00009211"/>
    </source>
</evidence>
<protein>
    <recommendedName>
        <fullName evidence="5">Nucleolar protein 56</fullName>
    </recommendedName>
</protein>
<dbReference type="AlphaFoldDB" id="A0A9W7GFY5"/>
<evidence type="ECO:0000313" key="8">
    <source>
        <dbReference type="EMBL" id="GMI45089.1"/>
    </source>
</evidence>
<comment type="caution">
    <text evidence="8">The sequence shown here is derived from an EMBL/GenBank/DDBJ whole genome shotgun (WGS) entry which is preliminary data.</text>
</comment>
<name>A0A9W7GFY5_9STRA</name>
<gene>
    <name evidence="8" type="ORF">TrCOL_g6555</name>
</gene>
<dbReference type="GO" id="GO:0042254">
    <property type="term" value="P:ribosome biogenesis"/>
    <property type="evidence" value="ECO:0007669"/>
    <property type="project" value="UniProtKB-KW"/>
</dbReference>
<keyword evidence="3" id="KW-0690">Ribosome biogenesis</keyword>
<evidence type="ECO:0000256" key="1">
    <source>
        <dbReference type="ARBA" id="ARBA00004604"/>
    </source>
</evidence>
<dbReference type="InterPro" id="IPR012974">
    <property type="entry name" value="NOP58/56_N"/>
</dbReference>
<dbReference type="InterPro" id="IPR042239">
    <property type="entry name" value="Nop_C"/>
</dbReference>
<dbReference type="SMART" id="SM00931">
    <property type="entry name" value="NOSIC"/>
    <property type="match status" value="1"/>
</dbReference>
<dbReference type="InterPro" id="IPR012976">
    <property type="entry name" value="NOSIC"/>
</dbReference>
<dbReference type="OrthoDB" id="6780543at2759"/>
<dbReference type="Proteomes" id="UP001165065">
    <property type="component" value="Unassembled WGS sequence"/>
</dbReference>
<dbReference type="InterPro" id="IPR036070">
    <property type="entry name" value="Nop_dom_sf"/>
</dbReference>
<dbReference type="InterPro" id="IPR045056">
    <property type="entry name" value="Nop56/Nop58"/>
</dbReference>
<proteinExistence type="inferred from homology"/>
<comment type="subcellular location">
    <subcellularLocation>
        <location evidence="1">Nucleus</location>
        <location evidence="1">Nucleolus</location>
    </subcellularLocation>
</comment>
<keyword evidence="9" id="KW-1185">Reference proteome</keyword>
<feature type="compositionally biased region" description="Basic residues" evidence="6">
    <location>
        <begin position="459"/>
        <end position="470"/>
    </location>
</feature>
<dbReference type="EMBL" id="BRYA01001534">
    <property type="protein sequence ID" value="GMI45089.1"/>
    <property type="molecule type" value="Genomic_DNA"/>
</dbReference>
<evidence type="ECO:0000259" key="7">
    <source>
        <dbReference type="PROSITE" id="PS51358"/>
    </source>
</evidence>
<dbReference type="Gene3D" id="1.10.287.4070">
    <property type="match status" value="1"/>
</dbReference>
<evidence type="ECO:0000256" key="6">
    <source>
        <dbReference type="SAM" id="MobiDB-lite"/>
    </source>
</evidence>
<dbReference type="PANTHER" id="PTHR10894">
    <property type="entry name" value="NUCLEOLAR PROTEIN 5 NUCLEOLAR PROTEIN NOP5 NOP58"/>
    <property type="match status" value="1"/>
</dbReference>
<accession>A0A9W7GFY5</accession>
<keyword evidence="4" id="KW-0539">Nucleus</keyword>